<dbReference type="EMBL" id="JRKL02000381">
    <property type="protein sequence ID" value="KAF3971913.1"/>
    <property type="molecule type" value="Genomic_DNA"/>
</dbReference>
<evidence type="ECO:0000313" key="2">
    <source>
        <dbReference type="Proteomes" id="UP000737018"/>
    </source>
</evidence>
<protein>
    <submittedName>
        <fullName evidence="1">Uncharacterized protein</fullName>
    </submittedName>
</protein>
<proteinExistence type="predicted"/>
<comment type="caution">
    <text evidence="1">The sequence shown here is derived from an EMBL/GenBank/DDBJ whole genome shotgun (WGS) entry which is preliminary data.</text>
</comment>
<evidence type="ECO:0000313" key="1">
    <source>
        <dbReference type="EMBL" id="KAF3971913.1"/>
    </source>
</evidence>
<gene>
    <name evidence="1" type="ORF">CMV_004524</name>
</gene>
<organism evidence="1 2">
    <name type="scientific">Castanea mollissima</name>
    <name type="common">Chinese chestnut</name>
    <dbReference type="NCBI Taxonomy" id="60419"/>
    <lineage>
        <taxon>Eukaryota</taxon>
        <taxon>Viridiplantae</taxon>
        <taxon>Streptophyta</taxon>
        <taxon>Embryophyta</taxon>
        <taxon>Tracheophyta</taxon>
        <taxon>Spermatophyta</taxon>
        <taxon>Magnoliopsida</taxon>
        <taxon>eudicotyledons</taxon>
        <taxon>Gunneridae</taxon>
        <taxon>Pentapetalae</taxon>
        <taxon>rosids</taxon>
        <taxon>fabids</taxon>
        <taxon>Fagales</taxon>
        <taxon>Fagaceae</taxon>
        <taxon>Castanea</taxon>
    </lineage>
</organism>
<name>A0A8J4RSM1_9ROSI</name>
<sequence length="133" mass="14503">MRVWGFLADGHVAIDHASASPEIYGFEDPNPGYSQSLFNLIHVDHGNGNQNGYGGFGENDIGIGIDDGVFNFEGPVLPPPIEMEPEEATPNCHQQAKYSTTCLGLAFSFSIPTTDLARSHNTKEHPFRTPDSR</sequence>
<dbReference type="AlphaFoldDB" id="A0A8J4RSM1"/>
<reference evidence="1" key="1">
    <citation type="submission" date="2020-03" db="EMBL/GenBank/DDBJ databases">
        <title>Castanea mollissima Vanexum genome sequencing.</title>
        <authorList>
            <person name="Staton M."/>
        </authorList>
    </citation>
    <scope>NUCLEOTIDE SEQUENCE</scope>
    <source>
        <tissue evidence="1">Leaf</tissue>
    </source>
</reference>
<keyword evidence="2" id="KW-1185">Reference proteome</keyword>
<accession>A0A8J4RSM1</accession>
<dbReference type="OrthoDB" id="782264at2759"/>
<dbReference type="Proteomes" id="UP000737018">
    <property type="component" value="Unassembled WGS sequence"/>
</dbReference>